<evidence type="ECO:0000256" key="1">
    <source>
        <dbReference type="PROSITE-ProRule" id="PRU00169"/>
    </source>
</evidence>
<dbReference type="EMBL" id="WNKS01000018">
    <property type="protein sequence ID" value="MTV32559.1"/>
    <property type="molecule type" value="Genomic_DNA"/>
</dbReference>
<gene>
    <name evidence="3" type="ORF">GJ654_16355</name>
</gene>
<reference evidence="3 4" key="1">
    <citation type="submission" date="2019-11" db="EMBL/GenBank/DDBJ databases">
        <title>Whole-genome sequence of a Rhodoblastus acidophilus DSM 142.</title>
        <authorList>
            <person name="Kyndt J.A."/>
            <person name="Meyer T.E."/>
        </authorList>
    </citation>
    <scope>NUCLEOTIDE SEQUENCE [LARGE SCALE GENOMIC DNA]</scope>
    <source>
        <strain evidence="3 4">DSM 142</strain>
    </source>
</reference>
<sequence>MTLIEVIPGRRLLADEPPPVKVLVVDDDEEDIYLLKRLLRRSKTLAYEVVACQSLDEGAMIAAAETIDVLLVDFFLGIDLSIDSDRPNHAVLSLPFILLSGLDAPDLEEVARGAGAVGFLCKGGLTVETVDALTLQVLNAARAGLAARRSPDALLTLPD</sequence>
<dbReference type="PROSITE" id="PS50110">
    <property type="entry name" value="RESPONSE_REGULATORY"/>
    <property type="match status" value="1"/>
</dbReference>
<dbReference type="InterPro" id="IPR011006">
    <property type="entry name" value="CheY-like_superfamily"/>
</dbReference>
<dbReference type="InterPro" id="IPR001789">
    <property type="entry name" value="Sig_transdc_resp-reg_receiver"/>
</dbReference>
<dbReference type="AlphaFoldDB" id="A0A6N8DQ05"/>
<name>A0A6N8DQ05_RHOAC</name>
<proteinExistence type="predicted"/>
<dbReference type="Proteomes" id="UP000439113">
    <property type="component" value="Unassembled WGS sequence"/>
</dbReference>
<keyword evidence="1" id="KW-0597">Phosphoprotein</keyword>
<evidence type="ECO:0000259" key="2">
    <source>
        <dbReference type="PROSITE" id="PS50110"/>
    </source>
</evidence>
<evidence type="ECO:0000313" key="3">
    <source>
        <dbReference type="EMBL" id="MTV32559.1"/>
    </source>
</evidence>
<organism evidence="3 4">
    <name type="scientific">Rhodoblastus acidophilus</name>
    <name type="common">Rhodopseudomonas acidophila</name>
    <dbReference type="NCBI Taxonomy" id="1074"/>
    <lineage>
        <taxon>Bacteria</taxon>
        <taxon>Pseudomonadati</taxon>
        <taxon>Pseudomonadota</taxon>
        <taxon>Alphaproteobacteria</taxon>
        <taxon>Hyphomicrobiales</taxon>
        <taxon>Rhodoblastaceae</taxon>
        <taxon>Rhodoblastus</taxon>
    </lineage>
</organism>
<dbReference type="Gene3D" id="3.40.50.2300">
    <property type="match status" value="1"/>
</dbReference>
<dbReference type="SUPFAM" id="SSF52172">
    <property type="entry name" value="CheY-like"/>
    <property type="match status" value="1"/>
</dbReference>
<dbReference type="OrthoDB" id="574759at356"/>
<dbReference type="CDD" id="cd00156">
    <property type="entry name" value="REC"/>
    <property type="match status" value="1"/>
</dbReference>
<evidence type="ECO:0000313" key="4">
    <source>
        <dbReference type="Proteomes" id="UP000439113"/>
    </source>
</evidence>
<feature type="domain" description="Response regulatory" evidence="2">
    <location>
        <begin position="21"/>
        <end position="137"/>
    </location>
</feature>
<protein>
    <submittedName>
        <fullName evidence="3">Response regulator</fullName>
    </submittedName>
</protein>
<accession>A0A6N8DQ05</accession>
<dbReference type="GO" id="GO:0000160">
    <property type="term" value="P:phosphorelay signal transduction system"/>
    <property type="evidence" value="ECO:0007669"/>
    <property type="project" value="InterPro"/>
</dbReference>
<dbReference type="RefSeq" id="WP_155447249.1">
    <property type="nucleotide sequence ID" value="NZ_JAOQNR010000007.1"/>
</dbReference>
<feature type="modified residue" description="4-aspartylphosphate" evidence="1">
    <location>
        <position position="73"/>
    </location>
</feature>
<comment type="caution">
    <text evidence="3">The sequence shown here is derived from an EMBL/GenBank/DDBJ whole genome shotgun (WGS) entry which is preliminary data.</text>
</comment>